<keyword evidence="5" id="KW-0418">Kinase</keyword>
<sequence>MGRSAGKAKAEQAMPGSAGWARGLARAAALVLVLAVSLARAWPAAADPFERTVLVISSFGKDLPAQAAFERGLDKGLSYRAGKNRVFFEFLDSPRLPLGQSQPALAQMIERKYQGIRFDAVVAWAEPAAALVSTLRPLFADSALHLAEVPPAAMGRLNLLDATGHGFPADFAASLAEALRLTQATKVVAVGESNPIGTPRLQWFRQGMKEVAPRVEVEEWTDLPFGQVLEQAARLPKGTLIFYLLRFVDENGASQTPFELARRLAEKSSVPVFSPWESLMGSGVVGGHVLSVEVLAENIAAAIAASDHPAGQKPAQRFSYDWRQVERWGLGDLVQNPEAVILNRQPSVLQQYRWHIAVVASFILALSILSAFLTRALRLRARAMAELAAERAMLADRVRERTEELAASNAELEQFAYAISHDLRQPLRMVSNFVTLLGRQLGDRLDDEARSFVGFAVEGAKRMDRMILSLLEYSRVGHQAQASEWIESKDSLDQVLRFLGPAIAECGAKISVTGTWPRLLVPRDAFERVLLNLIGNAIKYRQKGRTPNIQVRAERHQAGWCIAVADDGIGIEDGGERLFKVFQRLVPADAYEGTGVGLALCRRLVDQMGGNIWMESAGLGQGTTFHFTVPEAQPSAASAA</sequence>
<protein>
    <recommendedName>
        <fullName evidence="2">histidine kinase</fullName>
        <ecNumber evidence="2">2.7.13.3</ecNumber>
    </recommendedName>
</protein>
<dbReference type="InterPro" id="IPR003661">
    <property type="entry name" value="HisK_dim/P_dom"/>
</dbReference>
<gene>
    <name evidence="8" type="ORF">A6A05_09840</name>
</gene>
<dbReference type="SMART" id="SM00387">
    <property type="entry name" value="HATPase_c"/>
    <property type="match status" value="1"/>
</dbReference>
<evidence type="ECO:0000256" key="6">
    <source>
        <dbReference type="SAM" id="Phobius"/>
    </source>
</evidence>
<evidence type="ECO:0000256" key="1">
    <source>
        <dbReference type="ARBA" id="ARBA00000085"/>
    </source>
</evidence>
<evidence type="ECO:0000256" key="3">
    <source>
        <dbReference type="ARBA" id="ARBA00022553"/>
    </source>
</evidence>
<name>A0A178MTY4_9PROT</name>
<dbReference type="InterPro" id="IPR036097">
    <property type="entry name" value="HisK_dim/P_sf"/>
</dbReference>
<dbReference type="Gene3D" id="1.10.287.130">
    <property type="match status" value="1"/>
</dbReference>
<evidence type="ECO:0000256" key="4">
    <source>
        <dbReference type="ARBA" id="ARBA00022679"/>
    </source>
</evidence>
<evidence type="ECO:0000256" key="5">
    <source>
        <dbReference type="ARBA" id="ARBA00022777"/>
    </source>
</evidence>
<dbReference type="PRINTS" id="PR00344">
    <property type="entry name" value="BCTRLSENSOR"/>
</dbReference>
<accession>A0A178MTY4</accession>
<dbReference type="InterPro" id="IPR005467">
    <property type="entry name" value="His_kinase_dom"/>
</dbReference>
<evidence type="ECO:0000259" key="7">
    <source>
        <dbReference type="PROSITE" id="PS50109"/>
    </source>
</evidence>
<keyword evidence="6" id="KW-0472">Membrane</keyword>
<feature type="transmembrane region" description="Helical" evidence="6">
    <location>
        <begin position="352"/>
        <end position="374"/>
    </location>
</feature>
<dbReference type="AlphaFoldDB" id="A0A178MTY4"/>
<keyword evidence="6" id="KW-0812">Transmembrane</keyword>
<feature type="domain" description="Histidine kinase" evidence="7">
    <location>
        <begin position="418"/>
        <end position="633"/>
    </location>
</feature>
<dbReference type="InterPro" id="IPR052162">
    <property type="entry name" value="Sensor_kinase/Photoreceptor"/>
</dbReference>
<dbReference type="InterPro" id="IPR004358">
    <property type="entry name" value="Sig_transdc_His_kin-like_C"/>
</dbReference>
<dbReference type="Pfam" id="PF00512">
    <property type="entry name" value="HisKA"/>
    <property type="match status" value="1"/>
</dbReference>
<dbReference type="PANTHER" id="PTHR43304:SF1">
    <property type="entry name" value="PAC DOMAIN-CONTAINING PROTEIN"/>
    <property type="match status" value="1"/>
</dbReference>
<dbReference type="InterPro" id="IPR003594">
    <property type="entry name" value="HATPase_dom"/>
</dbReference>
<reference evidence="8 9" key="1">
    <citation type="submission" date="2016-04" db="EMBL/GenBank/DDBJ databases">
        <title>Draft genome sequence of freshwater magnetotactic bacteria Magnetospirillum marisnigri SP-1 and Magnetospirillum moscoviense BB-1.</title>
        <authorList>
            <person name="Koziaeva V."/>
            <person name="Dziuba M.V."/>
            <person name="Ivanov T.M."/>
            <person name="Kuznetsov B."/>
            <person name="Grouzdev D.S."/>
        </authorList>
    </citation>
    <scope>NUCLEOTIDE SEQUENCE [LARGE SCALE GENOMIC DNA]</scope>
    <source>
        <strain evidence="8 9">BB-1</strain>
    </source>
</reference>
<comment type="caution">
    <text evidence="8">The sequence shown here is derived from an EMBL/GenBank/DDBJ whole genome shotgun (WGS) entry which is preliminary data.</text>
</comment>
<comment type="catalytic activity">
    <reaction evidence="1">
        <text>ATP + protein L-histidine = ADP + protein N-phospho-L-histidine.</text>
        <dbReference type="EC" id="2.7.13.3"/>
    </reaction>
</comment>
<keyword evidence="9" id="KW-1185">Reference proteome</keyword>
<dbReference type="SUPFAM" id="SSF47384">
    <property type="entry name" value="Homodimeric domain of signal transducing histidine kinase"/>
    <property type="match status" value="1"/>
</dbReference>
<proteinExistence type="predicted"/>
<dbReference type="PANTHER" id="PTHR43304">
    <property type="entry name" value="PHYTOCHROME-LIKE PROTEIN CPH1"/>
    <property type="match status" value="1"/>
</dbReference>
<dbReference type="PROSITE" id="PS50109">
    <property type="entry name" value="HIS_KIN"/>
    <property type="match status" value="1"/>
</dbReference>
<organism evidence="8 9">
    <name type="scientific">Magnetospirillum moscoviense</name>
    <dbReference type="NCBI Taxonomy" id="1437059"/>
    <lineage>
        <taxon>Bacteria</taxon>
        <taxon>Pseudomonadati</taxon>
        <taxon>Pseudomonadota</taxon>
        <taxon>Alphaproteobacteria</taxon>
        <taxon>Rhodospirillales</taxon>
        <taxon>Rhodospirillaceae</taxon>
        <taxon>Magnetospirillum</taxon>
    </lineage>
</organism>
<dbReference type="Gene3D" id="3.30.565.10">
    <property type="entry name" value="Histidine kinase-like ATPase, C-terminal domain"/>
    <property type="match status" value="1"/>
</dbReference>
<keyword evidence="6" id="KW-1133">Transmembrane helix</keyword>
<dbReference type="STRING" id="1437059.A6A05_09840"/>
<dbReference type="SUPFAM" id="SSF55874">
    <property type="entry name" value="ATPase domain of HSP90 chaperone/DNA topoisomerase II/histidine kinase"/>
    <property type="match status" value="1"/>
</dbReference>
<evidence type="ECO:0000313" key="9">
    <source>
        <dbReference type="Proteomes" id="UP000078543"/>
    </source>
</evidence>
<keyword evidence="3" id="KW-0597">Phosphoprotein</keyword>
<dbReference type="CDD" id="cd00082">
    <property type="entry name" value="HisKA"/>
    <property type="match status" value="1"/>
</dbReference>
<dbReference type="EC" id="2.7.13.3" evidence="2"/>
<dbReference type="InterPro" id="IPR036890">
    <property type="entry name" value="HATPase_C_sf"/>
</dbReference>
<dbReference type="Pfam" id="PF02518">
    <property type="entry name" value="HATPase_c"/>
    <property type="match status" value="1"/>
</dbReference>
<dbReference type="GO" id="GO:0000155">
    <property type="term" value="F:phosphorelay sensor kinase activity"/>
    <property type="evidence" value="ECO:0007669"/>
    <property type="project" value="InterPro"/>
</dbReference>
<keyword evidence="4" id="KW-0808">Transferase</keyword>
<dbReference type="EMBL" id="LWQU01000125">
    <property type="protein sequence ID" value="OAN53238.1"/>
    <property type="molecule type" value="Genomic_DNA"/>
</dbReference>
<evidence type="ECO:0000256" key="2">
    <source>
        <dbReference type="ARBA" id="ARBA00012438"/>
    </source>
</evidence>
<dbReference type="SMART" id="SM00388">
    <property type="entry name" value="HisKA"/>
    <property type="match status" value="1"/>
</dbReference>
<evidence type="ECO:0000313" key="8">
    <source>
        <dbReference type="EMBL" id="OAN53238.1"/>
    </source>
</evidence>
<dbReference type="Proteomes" id="UP000078543">
    <property type="component" value="Unassembled WGS sequence"/>
</dbReference>